<evidence type="ECO:0000313" key="2">
    <source>
        <dbReference type="EMBL" id="SFM61805.1"/>
    </source>
</evidence>
<gene>
    <name evidence="2" type="ORF">SAMN05216207_1001348</name>
</gene>
<organism evidence="2 3">
    <name type="scientific">Pseudonocardia ammonioxydans</name>
    <dbReference type="NCBI Taxonomy" id="260086"/>
    <lineage>
        <taxon>Bacteria</taxon>
        <taxon>Bacillati</taxon>
        <taxon>Actinomycetota</taxon>
        <taxon>Actinomycetes</taxon>
        <taxon>Pseudonocardiales</taxon>
        <taxon>Pseudonocardiaceae</taxon>
        <taxon>Pseudonocardia</taxon>
    </lineage>
</organism>
<evidence type="ECO:0000313" key="3">
    <source>
        <dbReference type="Proteomes" id="UP000199614"/>
    </source>
</evidence>
<keyword evidence="3" id="KW-1185">Reference proteome</keyword>
<evidence type="ECO:0000256" key="1">
    <source>
        <dbReference type="SAM" id="MobiDB-lite"/>
    </source>
</evidence>
<dbReference type="RefSeq" id="WP_093336074.1">
    <property type="nucleotide sequence ID" value="NZ_FOUY01000001.1"/>
</dbReference>
<proteinExistence type="predicted"/>
<dbReference type="AlphaFoldDB" id="A0A1I4SBG7"/>
<feature type="compositionally biased region" description="Basic and acidic residues" evidence="1">
    <location>
        <begin position="35"/>
        <end position="46"/>
    </location>
</feature>
<dbReference type="EMBL" id="FOUY01000001">
    <property type="protein sequence ID" value="SFM61805.1"/>
    <property type="molecule type" value="Genomic_DNA"/>
</dbReference>
<feature type="region of interest" description="Disordered" evidence="1">
    <location>
        <begin position="35"/>
        <end position="62"/>
    </location>
</feature>
<reference evidence="2 3" key="1">
    <citation type="submission" date="2016-10" db="EMBL/GenBank/DDBJ databases">
        <authorList>
            <person name="de Groot N.N."/>
        </authorList>
    </citation>
    <scope>NUCLEOTIDE SEQUENCE [LARGE SCALE GENOMIC DNA]</scope>
    <source>
        <strain evidence="2 3">CGMCC 4.1877</strain>
    </source>
</reference>
<accession>A0A1I4SBG7</accession>
<dbReference type="Proteomes" id="UP000199614">
    <property type="component" value="Unassembled WGS sequence"/>
</dbReference>
<sequence length="90" mass="9470">MLLTILAVAPVLAVLLVMAAQPLFEIWDARASERAARSGADDHRAATEPAPEPVWPGPTAYPESPGHVAAALRIPAPRRPLPVRGAPATH</sequence>
<name>A0A1I4SBG7_PSUAM</name>
<protein>
    <submittedName>
        <fullName evidence="2">Uncharacterized protein</fullName>
    </submittedName>
</protein>